<sequence length="637" mass="75624">MNISQLSYSKHCILVYNNREYFINYHPIKNCIEILLSNSKILQHFIFKYENKKERVQVGWGRGRKFMDKMNISQLSYSKHCILVYNNREYFINYRPIKNWKKLYAEQNSGNWWKYAKASIPSSACILSLILYSNATTTDTLGKSSLHPIYISLENIPTWRRNKEDAKQLLGYFPILFAKNDKEKISLEFKKLVCETFHKSLKFLLDPLFENENGIDYKINNRIIWFFLKISTIIGDWPEACTYSLTYKSASSNFPCYFCLVQKNNLIDTMQDQIILRNRENMMKYFNNNTNHLVTTVPDRIHHLNLGLYHYQIEFTKGILGRSLIDKINERIGTIPRYPGLKIFLKGLQSIAQLTASEHRDLMKVMVFVVDSFLSNDLSEIYVKWNEMYILNRLEIFKKSDLEKFQKVINDWADLFVILFRKKSDSKMKFPKFHSWIFYIVDTIREYRAINGYTTKTYENLHKSYVKTPYRLSNKKDVEKQTIWCKAIIKRRVTEELHKTPTALIYTSKLFEFKLLKTSIFFEQQKKNPDLTENMIKGFAKFFECLDSFFDMLEIISAEDCRIKIFGSFNNITIAMDDAELFEYQSDNGTCYAQTLLITEVILPNKLPFHLALVQWYDFKSKTRKWQTIASPEHIIF</sequence>
<organism evidence="1 2">
    <name type="scientific">Diversispora epigaea</name>
    <dbReference type="NCBI Taxonomy" id="1348612"/>
    <lineage>
        <taxon>Eukaryota</taxon>
        <taxon>Fungi</taxon>
        <taxon>Fungi incertae sedis</taxon>
        <taxon>Mucoromycota</taxon>
        <taxon>Glomeromycotina</taxon>
        <taxon>Glomeromycetes</taxon>
        <taxon>Diversisporales</taxon>
        <taxon>Diversisporaceae</taxon>
        <taxon>Diversispora</taxon>
    </lineage>
</organism>
<dbReference type="AlphaFoldDB" id="A0A397JDM2"/>
<dbReference type="Pfam" id="PF18759">
    <property type="entry name" value="Plavaka"/>
    <property type="match status" value="1"/>
</dbReference>
<gene>
    <name evidence="1" type="ORF">Glove_69g31</name>
</gene>
<name>A0A397JDM2_9GLOM</name>
<dbReference type="InterPro" id="IPR041078">
    <property type="entry name" value="Plavaka"/>
</dbReference>
<keyword evidence="2" id="KW-1185">Reference proteome</keyword>
<comment type="caution">
    <text evidence="1">The sequence shown here is derived from an EMBL/GenBank/DDBJ whole genome shotgun (WGS) entry which is preliminary data.</text>
</comment>
<accession>A0A397JDM2</accession>
<dbReference type="EMBL" id="PQFF01000066">
    <property type="protein sequence ID" value="RHZ85232.1"/>
    <property type="molecule type" value="Genomic_DNA"/>
</dbReference>
<evidence type="ECO:0000313" key="2">
    <source>
        <dbReference type="Proteomes" id="UP000266861"/>
    </source>
</evidence>
<dbReference type="Proteomes" id="UP000266861">
    <property type="component" value="Unassembled WGS sequence"/>
</dbReference>
<protein>
    <submittedName>
        <fullName evidence="1">Uncharacterized protein</fullName>
    </submittedName>
</protein>
<reference evidence="1 2" key="1">
    <citation type="submission" date="2018-08" db="EMBL/GenBank/DDBJ databases">
        <title>Genome and evolution of the arbuscular mycorrhizal fungus Diversispora epigaea (formerly Glomus versiforme) and its bacterial endosymbionts.</title>
        <authorList>
            <person name="Sun X."/>
            <person name="Fei Z."/>
            <person name="Harrison M."/>
        </authorList>
    </citation>
    <scope>NUCLEOTIDE SEQUENCE [LARGE SCALE GENOMIC DNA]</scope>
    <source>
        <strain evidence="1 2">IT104</strain>
    </source>
</reference>
<proteinExistence type="predicted"/>
<dbReference type="OrthoDB" id="2418900at2759"/>
<evidence type="ECO:0000313" key="1">
    <source>
        <dbReference type="EMBL" id="RHZ85232.1"/>
    </source>
</evidence>